<gene>
    <name evidence="1" type="ORF">CLHUN_02460</name>
</gene>
<dbReference type="AlphaFoldDB" id="A0A1V4SRC3"/>
<dbReference type="RefSeq" id="WP_080062742.1">
    <property type="nucleotide sequence ID" value="NZ_MZGX01000001.1"/>
</dbReference>
<sequence length="62" mass="6963">MNIKKKNLKDPPDFCFCCGRRLEITEYVLDLGTAGSTFELCRSCLNRLKIKAEKALIKDGPG</sequence>
<evidence type="ECO:0000313" key="1">
    <source>
        <dbReference type="EMBL" id="OPX46430.1"/>
    </source>
</evidence>
<evidence type="ECO:0008006" key="3">
    <source>
        <dbReference type="Google" id="ProtNLM"/>
    </source>
</evidence>
<proteinExistence type="predicted"/>
<dbReference type="STRING" id="48256.CLHUN_02460"/>
<reference evidence="1 2" key="1">
    <citation type="submission" date="2017-03" db="EMBL/GenBank/DDBJ databases">
        <title>Genome sequence of Clostridium hungatei DSM 14427.</title>
        <authorList>
            <person name="Poehlein A."/>
            <person name="Daniel R."/>
        </authorList>
    </citation>
    <scope>NUCLEOTIDE SEQUENCE [LARGE SCALE GENOMIC DNA]</scope>
    <source>
        <strain evidence="1 2">DSM 14427</strain>
    </source>
</reference>
<keyword evidence="2" id="KW-1185">Reference proteome</keyword>
<dbReference type="OrthoDB" id="2679922at2"/>
<evidence type="ECO:0000313" key="2">
    <source>
        <dbReference type="Proteomes" id="UP000191554"/>
    </source>
</evidence>
<accession>A0A1V4SRC3</accession>
<dbReference type="EMBL" id="MZGX01000001">
    <property type="protein sequence ID" value="OPX46430.1"/>
    <property type="molecule type" value="Genomic_DNA"/>
</dbReference>
<dbReference type="Proteomes" id="UP000191554">
    <property type="component" value="Unassembled WGS sequence"/>
</dbReference>
<protein>
    <recommendedName>
        <fullName evidence="3">ClpX-type ZB domain-containing protein</fullName>
    </recommendedName>
</protein>
<comment type="caution">
    <text evidence="1">The sequence shown here is derived from an EMBL/GenBank/DDBJ whole genome shotgun (WGS) entry which is preliminary data.</text>
</comment>
<organism evidence="1 2">
    <name type="scientific">Ruminiclostridium hungatei</name>
    <name type="common">Clostridium hungatei</name>
    <dbReference type="NCBI Taxonomy" id="48256"/>
    <lineage>
        <taxon>Bacteria</taxon>
        <taxon>Bacillati</taxon>
        <taxon>Bacillota</taxon>
        <taxon>Clostridia</taxon>
        <taxon>Eubacteriales</taxon>
        <taxon>Oscillospiraceae</taxon>
        <taxon>Ruminiclostridium</taxon>
    </lineage>
</organism>
<name>A0A1V4SRC3_RUMHU</name>